<dbReference type="Gene3D" id="3.40.1390.20">
    <property type="entry name" value="HprK N-terminal domain-like"/>
    <property type="match status" value="1"/>
</dbReference>
<evidence type="ECO:0000256" key="4">
    <source>
        <dbReference type="ARBA" id="ARBA00022679"/>
    </source>
</evidence>
<keyword evidence="3" id="KW-0723">Serine/threonine-protein kinase</keyword>
<dbReference type="CDD" id="cd01918">
    <property type="entry name" value="HprK_C"/>
    <property type="match status" value="1"/>
</dbReference>
<evidence type="ECO:0000313" key="13">
    <source>
        <dbReference type="Proteomes" id="UP000290876"/>
    </source>
</evidence>
<name>A0A449BA63_9BACT</name>
<sequence>MDQKKINVKRLLDKFELTLSNRATDLNYKDILAPAVKQIGLELAGIEVTKSYHDNVICWGESENNYFIGLGEKQAKEIIARILKKQPPLLILSRGVKEQVFNWIITLADSYKVPVYWSKNSTNTIIVTIGTYLNDFFSPEVQVHGCLITLGGTGVLITGKSGVGKSEATLELIQKGHVFISDDAVLIRHIGSNFYGIAPELTRNFLEVRGLGLIDIKYTYGIKSIAEGAVIDLVVELVQANEENVIFDRLGTDNLRYEILDGSLPLIRIPVKNGFSSGTLIEAAVSTFLARKDGVSVLEQIISRKELVNG</sequence>
<keyword evidence="13" id="KW-1185">Reference proteome</keyword>
<dbReference type="PANTHER" id="PTHR30305:SF1">
    <property type="entry name" value="HPR KINASE_PHOSPHORYLASE"/>
    <property type="match status" value="1"/>
</dbReference>
<dbReference type="KEGG" id="mcob:NCTC10184_00211"/>
<dbReference type="GO" id="GO:0000155">
    <property type="term" value="F:phosphorelay sensor kinase activity"/>
    <property type="evidence" value="ECO:0007669"/>
    <property type="project" value="InterPro"/>
</dbReference>
<keyword evidence="8" id="KW-0511">Multifunctional enzyme</keyword>
<dbReference type="InterPro" id="IPR028979">
    <property type="entry name" value="Ser_kin/Pase_Hpr-like_N_sf"/>
</dbReference>
<evidence type="ECO:0000256" key="9">
    <source>
        <dbReference type="ARBA" id="ARBA00047657"/>
    </source>
</evidence>
<dbReference type="EC" id="2.7.11.-" evidence="12"/>
<comment type="catalytic activity">
    <reaction evidence="9">
        <text>[HPr protein]-O-phospho-L-serine + phosphate + H(+) = [HPr protein]-L-serine + diphosphate</text>
        <dbReference type="Rhea" id="RHEA:46604"/>
        <dbReference type="Rhea" id="RHEA-COMP:11602"/>
        <dbReference type="Rhea" id="RHEA-COMP:11603"/>
        <dbReference type="ChEBI" id="CHEBI:15378"/>
        <dbReference type="ChEBI" id="CHEBI:29999"/>
        <dbReference type="ChEBI" id="CHEBI:33019"/>
        <dbReference type="ChEBI" id="CHEBI:43474"/>
        <dbReference type="ChEBI" id="CHEBI:83421"/>
    </reaction>
</comment>
<dbReference type="Pfam" id="PF02603">
    <property type="entry name" value="Hpr_kinase_N"/>
    <property type="match status" value="1"/>
</dbReference>
<organism evidence="12 13">
    <name type="scientific">Mycoplasmopsis columbinasalis</name>
    <dbReference type="NCBI Taxonomy" id="114880"/>
    <lineage>
        <taxon>Bacteria</taxon>
        <taxon>Bacillati</taxon>
        <taxon>Mycoplasmatota</taxon>
        <taxon>Mycoplasmoidales</taxon>
        <taxon>Metamycoplasmataceae</taxon>
        <taxon>Mycoplasmopsis</taxon>
    </lineage>
</organism>
<dbReference type="NCBIfam" id="TIGR00679">
    <property type="entry name" value="hpr-ser"/>
    <property type="match status" value="1"/>
</dbReference>
<dbReference type="Pfam" id="PF07475">
    <property type="entry name" value="Hpr_kinase_C"/>
    <property type="match status" value="1"/>
</dbReference>
<dbReference type="PANTHER" id="PTHR30305">
    <property type="entry name" value="PROTEIN YJDM-RELATED"/>
    <property type="match status" value="1"/>
</dbReference>
<dbReference type="GO" id="GO:0006109">
    <property type="term" value="P:regulation of carbohydrate metabolic process"/>
    <property type="evidence" value="ECO:0007669"/>
    <property type="project" value="InterPro"/>
</dbReference>
<dbReference type="RefSeq" id="WP_129622849.1">
    <property type="nucleotide sequence ID" value="NZ_LR215043.1"/>
</dbReference>
<dbReference type="GO" id="GO:0005524">
    <property type="term" value="F:ATP binding"/>
    <property type="evidence" value="ECO:0007669"/>
    <property type="project" value="UniProtKB-KW"/>
</dbReference>
<dbReference type="InterPro" id="IPR011126">
    <property type="entry name" value="Hpr_kin/Pase_Hpr_N"/>
</dbReference>
<dbReference type="GO" id="GO:0004674">
    <property type="term" value="F:protein serine/threonine kinase activity"/>
    <property type="evidence" value="ECO:0007669"/>
    <property type="project" value="UniProtKB-KW"/>
</dbReference>
<proteinExistence type="inferred from homology"/>
<gene>
    <name evidence="12" type="primary">hprK</name>
    <name evidence="12" type="ORF">NCTC10184_00211</name>
</gene>
<keyword evidence="5" id="KW-0547">Nucleotide-binding</keyword>
<evidence type="ECO:0000256" key="5">
    <source>
        <dbReference type="ARBA" id="ARBA00022741"/>
    </source>
</evidence>
<dbReference type="Proteomes" id="UP000290876">
    <property type="component" value="Chromosome"/>
</dbReference>
<evidence type="ECO:0000256" key="3">
    <source>
        <dbReference type="ARBA" id="ARBA00022527"/>
    </source>
</evidence>
<evidence type="ECO:0000259" key="10">
    <source>
        <dbReference type="Pfam" id="PF02603"/>
    </source>
</evidence>
<dbReference type="Gene3D" id="3.40.50.300">
    <property type="entry name" value="P-loop containing nucleotide triphosphate hydrolases"/>
    <property type="match status" value="1"/>
</dbReference>
<evidence type="ECO:0000259" key="11">
    <source>
        <dbReference type="Pfam" id="PF07475"/>
    </source>
</evidence>
<dbReference type="InterPro" id="IPR003755">
    <property type="entry name" value="HPr(Ser)_kin/Pase"/>
</dbReference>
<comment type="catalytic activity">
    <reaction evidence="1">
        <text>[HPr protein]-L-serine + ATP = [HPr protein]-O-phospho-L-serine + ADP + H(+)</text>
        <dbReference type="Rhea" id="RHEA:46600"/>
        <dbReference type="Rhea" id="RHEA-COMP:11602"/>
        <dbReference type="Rhea" id="RHEA-COMP:11603"/>
        <dbReference type="ChEBI" id="CHEBI:15378"/>
        <dbReference type="ChEBI" id="CHEBI:29999"/>
        <dbReference type="ChEBI" id="CHEBI:30616"/>
        <dbReference type="ChEBI" id="CHEBI:83421"/>
        <dbReference type="ChEBI" id="CHEBI:456216"/>
    </reaction>
</comment>
<protein>
    <submittedName>
        <fullName evidence="12">HPr kinase/phosphorylase</fullName>
        <ecNumber evidence="12">2.7.11.-</ecNumber>
    </submittedName>
</protein>
<dbReference type="AlphaFoldDB" id="A0A449BA63"/>
<keyword evidence="4 12" id="KW-0808">Transferase</keyword>
<evidence type="ECO:0000256" key="2">
    <source>
        <dbReference type="ARBA" id="ARBA00006883"/>
    </source>
</evidence>
<dbReference type="InterPro" id="IPR027417">
    <property type="entry name" value="P-loop_NTPase"/>
</dbReference>
<evidence type="ECO:0000256" key="8">
    <source>
        <dbReference type="ARBA" id="ARBA00023268"/>
    </source>
</evidence>
<dbReference type="SUPFAM" id="SSF53795">
    <property type="entry name" value="PEP carboxykinase-like"/>
    <property type="match status" value="1"/>
</dbReference>
<evidence type="ECO:0000256" key="6">
    <source>
        <dbReference type="ARBA" id="ARBA00022777"/>
    </source>
</evidence>
<feature type="domain" description="HPr kinase/phosphorylase C-terminal" evidence="11">
    <location>
        <begin position="137"/>
        <end position="304"/>
    </location>
</feature>
<comment type="similarity">
    <text evidence="2">Belongs to the HPrK/P family.</text>
</comment>
<keyword evidence="7" id="KW-0067">ATP-binding</keyword>
<reference evidence="12 13" key="1">
    <citation type="submission" date="2019-01" db="EMBL/GenBank/DDBJ databases">
        <authorList>
            <consortium name="Pathogen Informatics"/>
        </authorList>
    </citation>
    <scope>NUCLEOTIDE SEQUENCE [LARGE SCALE GENOMIC DNA]</scope>
    <source>
        <strain evidence="12 13">NCTC10184</strain>
    </source>
</reference>
<dbReference type="OrthoDB" id="9778803at2"/>
<dbReference type="InterPro" id="IPR011104">
    <property type="entry name" value="Hpr_kin/Pase_C"/>
</dbReference>
<evidence type="ECO:0000256" key="1">
    <source>
        <dbReference type="ARBA" id="ARBA00001120"/>
    </source>
</evidence>
<dbReference type="SUPFAM" id="SSF75138">
    <property type="entry name" value="HprK N-terminal domain-like"/>
    <property type="match status" value="1"/>
</dbReference>
<dbReference type="EMBL" id="LR215043">
    <property type="protein sequence ID" value="VEU77996.1"/>
    <property type="molecule type" value="Genomic_DNA"/>
</dbReference>
<accession>A0A449BA63</accession>
<evidence type="ECO:0000313" key="12">
    <source>
        <dbReference type="EMBL" id="VEU77996.1"/>
    </source>
</evidence>
<keyword evidence="6 12" id="KW-0418">Kinase</keyword>
<evidence type="ECO:0000256" key="7">
    <source>
        <dbReference type="ARBA" id="ARBA00022840"/>
    </source>
</evidence>
<feature type="domain" description="HPr(Ser) kinase/phosphorylase N-terminal" evidence="10">
    <location>
        <begin position="6"/>
        <end position="133"/>
    </location>
</feature>